<evidence type="ECO:0000313" key="3">
    <source>
        <dbReference type="Proteomes" id="UP001157006"/>
    </source>
</evidence>
<organism evidence="2 3">
    <name type="scientific">Vicia faba</name>
    <name type="common">Broad bean</name>
    <name type="synonym">Faba vulgaris</name>
    <dbReference type="NCBI Taxonomy" id="3906"/>
    <lineage>
        <taxon>Eukaryota</taxon>
        <taxon>Viridiplantae</taxon>
        <taxon>Streptophyta</taxon>
        <taxon>Embryophyta</taxon>
        <taxon>Tracheophyta</taxon>
        <taxon>Spermatophyta</taxon>
        <taxon>Magnoliopsida</taxon>
        <taxon>eudicotyledons</taxon>
        <taxon>Gunneridae</taxon>
        <taxon>Pentapetalae</taxon>
        <taxon>rosids</taxon>
        <taxon>fabids</taxon>
        <taxon>Fabales</taxon>
        <taxon>Fabaceae</taxon>
        <taxon>Papilionoideae</taxon>
        <taxon>50 kb inversion clade</taxon>
        <taxon>NPAAA clade</taxon>
        <taxon>Hologalegina</taxon>
        <taxon>IRL clade</taxon>
        <taxon>Fabeae</taxon>
        <taxon>Vicia</taxon>
    </lineage>
</organism>
<gene>
    <name evidence="2" type="ORF">VFH_III188760</name>
</gene>
<feature type="domain" description="Replication factor-A protein 1 N-terminal" evidence="1">
    <location>
        <begin position="30"/>
        <end position="113"/>
    </location>
</feature>
<dbReference type="Proteomes" id="UP001157006">
    <property type="component" value="Chromosome 3"/>
</dbReference>
<dbReference type="GO" id="GO:0005634">
    <property type="term" value="C:nucleus"/>
    <property type="evidence" value="ECO:0007669"/>
    <property type="project" value="InterPro"/>
</dbReference>
<name>A0AAV1A988_VICFA</name>
<proteinExistence type="predicted"/>
<evidence type="ECO:0000259" key="1">
    <source>
        <dbReference type="Pfam" id="PF04057"/>
    </source>
</evidence>
<dbReference type="Pfam" id="PF04057">
    <property type="entry name" value="Rep-A_N"/>
    <property type="match status" value="1"/>
</dbReference>
<dbReference type="InterPro" id="IPR007199">
    <property type="entry name" value="Rep_factor-A_N"/>
</dbReference>
<dbReference type="GO" id="GO:0006260">
    <property type="term" value="P:DNA replication"/>
    <property type="evidence" value="ECO:0007669"/>
    <property type="project" value="InterPro"/>
</dbReference>
<reference evidence="2 3" key="1">
    <citation type="submission" date="2023-01" db="EMBL/GenBank/DDBJ databases">
        <authorList>
            <person name="Kreplak J."/>
        </authorList>
    </citation>
    <scope>NUCLEOTIDE SEQUENCE [LARGE SCALE GENOMIC DNA]</scope>
</reference>
<dbReference type="EMBL" id="OX451738">
    <property type="protein sequence ID" value="CAI8605550.1"/>
    <property type="molecule type" value="Genomic_DNA"/>
</dbReference>
<keyword evidence="3" id="KW-1185">Reference proteome</keyword>
<evidence type="ECO:0000313" key="2">
    <source>
        <dbReference type="EMBL" id="CAI8605550.1"/>
    </source>
</evidence>
<accession>A0AAV1A988</accession>
<dbReference type="GO" id="GO:0003677">
    <property type="term" value="F:DNA binding"/>
    <property type="evidence" value="ECO:0007669"/>
    <property type="project" value="InterPro"/>
</dbReference>
<protein>
    <recommendedName>
        <fullName evidence="1">Replication factor-A protein 1 N-terminal domain-containing protein</fullName>
    </recommendedName>
</protein>
<dbReference type="AlphaFoldDB" id="A0AAV1A988"/>
<sequence>MHGFLFKIFFKNKQEAESAIVVLVSMYDKSIEEMLYGKTECKQILVVHDIPDIVVQVLDPKLGRNRYMFTASDRTKKLKTILQSSLSSELLLEKVQNRVLIRVLEYTLDVIPNKPEKF</sequence>